<accession>A0ABV6H732</accession>
<keyword evidence="3" id="KW-1185">Reference proteome</keyword>
<dbReference type="EMBL" id="JBHLWV010000016">
    <property type="protein sequence ID" value="MFC0314561.1"/>
    <property type="molecule type" value="Genomic_DNA"/>
</dbReference>
<dbReference type="InterPro" id="IPR015797">
    <property type="entry name" value="NUDIX_hydrolase-like_dom_sf"/>
</dbReference>
<name>A0ABV6H732_9ACTN</name>
<dbReference type="RefSeq" id="WP_382362453.1">
    <property type="nucleotide sequence ID" value="NZ_JBHLWV010000016.1"/>
</dbReference>
<dbReference type="SUPFAM" id="SSF55811">
    <property type="entry name" value="Nudix"/>
    <property type="match status" value="1"/>
</dbReference>
<protein>
    <submittedName>
        <fullName evidence="2">NUDIX hydrolase</fullName>
    </submittedName>
</protein>
<dbReference type="Proteomes" id="UP001589783">
    <property type="component" value="Unassembled WGS sequence"/>
</dbReference>
<organism evidence="2 3">
    <name type="scientific">Gordonia phosphorivorans</name>
    <dbReference type="NCBI Taxonomy" id="1056982"/>
    <lineage>
        <taxon>Bacteria</taxon>
        <taxon>Bacillati</taxon>
        <taxon>Actinomycetota</taxon>
        <taxon>Actinomycetes</taxon>
        <taxon>Mycobacteriales</taxon>
        <taxon>Gordoniaceae</taxon>
        <taxon>Gordonia</taxon>
    </lineage>
</organism>
<dbReference type="InterPro" id="IPR036390">
    <property type="entry name" value="WH_DNA-bd_sf"/>
</dbReference>
<dbReference type="SUPFAM" id="SSF46785">
    <property type="entry name" value="Winged helix' DNA-binding domain"/>
    <property type="match status" value="1"/>
</dbReference>
<keyword evidence="2" id="KW-0378">Hydrolase</keyword>
<dbReference type="InterPro" id="IPR054105">
    <property type="entry name" value="WHD_NrtR"/>
</dbReference>
<evidence type="ECO:0000259" key="1">
    <source>
        <dbReference type="Pfam" id="PF21906"/>
    </source>
</evidence>
<proteinExistence type="predicted"/>
<comment type="caution">
    <text evidence="2">The sequence shown here is derived from an EMBL/GenBank/DDBJ whole genome shotgun (WGS) entry which is preliminary data.</text>
</comment>
<sequence length="239" mass="26606">MATTALESFPRPGVTVDLAVLTVTGAASPDPVLRVLIQERTEPVGRALPGGFMRERWTVAQTVDDVFHRKVGVAPAPESPIRLLRLFDDPGRDDRTWAISVAHSVSIPERALSGARGELLPIEADGSLALEAPLLFDHDEIVSAAVDSLRTRYEFRHRYADTLPDPDRFLPEPFTLHQLRKVHEAVIGDPLHKDNFNRRMKPFLAPLLRDGDPVLAESLRGRPAALYRHARGDTDRRPD</sequence>
<gene>
    <name evidence="2" type="ORF">ACFFJD_06825</name>
</gene>
<reference evidence="2 3" key="1">
    <citation type="submission" date="2024-09" db="EMBL/GenBank/DDBJ databases">
        <authorList>
            <person name="Sun Q."/>
            <person name="Mori K."/>
        </authorList>
    </citation>
    <scope>NUCLEOTIDE SEQUENCE [LARGE SCALE GENOMIC DNA]</scope>
    <source>
        <strain evidence="2 3">CCM 7957</strain>
    </source>
</reference>
<dbReference type="Gene3D" id="1.10.10.10">
    <property type="entry name" value="Winged helix-like DNA-binding domain superfamily/Winged helix DNA-binding domain"/>
    <property type="match status" value="1"/>
</dbReference>
<dbReference type="Pfam" id="PF21906">
    <property type="entry name" value="WHD_NrtR"/>
    <property type="match status" value="1"/>
</dbReference>
<evidence type="ECO:0000313" key="3">
    <source>
        <dbReference type="Proteomes" id="UP001589783"/>
    </source>
</evidence>
<dbReference type="Gene3D" id="3.90.79.10">
    <property type="entry name" value="Nucleoside Triphosphate Pyrophosphohydrolase"/>
    <property type="match status" value="1"/>
</dbReference>
<evidence type="ECO:0000313" key="2">
    <source>
        <dbReference type="EMBL" id="MFC0314561.1"/>
    </source>
</evidence>
<feature type="domain" description="NrtR DNA-binding winged helix" evidence="1">
    <location>
        <begin position="169"/>
        <end position="228"/>
    </location>
</feature>
<dbReference type="GO" id="GO:0016787">
    <property type="term" value="F:hydrolase activity"/>
    <property type="evidence" value="ECO:0007669"/>
    <property type="project" value="UniProtKB-KW"/>
</dbReference>
<dbReference type="InterPro" id="IPR036388">
    <property type="entry name" value="WH-like_DNA-bd_sf"/>
</dbReference>